<dbReference type="GO" id="GO:0006352">
    <property type="term" value="P:DNA-templated transcription initiation"/>
    <property type="evidence" value="ECO:0007669"/>
    <property type="project" value="InterPro"/>
</dbReference>
<dbReference type="GO" id="GO:0016987">
    <property type="term" value="F:sigma factor activity"/>
    <property type="evidence" value="ECO:0007669"/>
    <property type="project" value="UniProtKB-KW"/>
</dbReference>
<dbReference type="InterPro" id="IPR013249">
    <property type="entry name" value="RNA_pol_sigma70_r4_t2"/>
</dbReference>
<sequence>MIILINFRERCQVHNRIPRLCQLIKHCVFKLLGNLDRTTDDSALWLAYRNGDNEALGMIAERYYGALRRYGMKFLVGESIVEDCIQDLFLDLWQNRERISQTPSVKFYLFKAIRHSILGHLRYQQRFANEESLDWDTSFPDNFNAESLLIEQETLNGLVAQMHAHMEALPKREREALYLRYYENMSVAEISGLMGVNRQSVSNFLQKGITRIRAKWFVTMVLNLFFF</sequence>
<comment type="similarity">
    <text evidence="1">Belongs to the sigma-70 factor family. ECF subfamily.</text>
</comment>
<dbReference type="EMBL" id="PYAS01000004">
    <property type="protein sequence ID" value="PSL30124.1"/>
    <property type="molecule type" value="Genomic_DNA"/>
</dbReference>
<evidence type="ECO:0000256" key="2">
    <source>
        <dbReference type="ARBA" id="ARBA00023015"/>
    </source>
</evidence>
<dbReference type="InterPro" id="IPR039425">
    <property type="entry name" value="RNA_pol_sigma-70-like"/>
</dbReference>
<dbReference type="NCBIfam" id="TIGR02937">
    <property type="entry name" value="sigma70-ECF"/>
    <property type="match status" value="1"/>
</dbReference>
<organism evidence="7 8">
    <name type="scientific">Dyadobacter jiangsuensis</name>
    <dbReference type="NCBI Taxonomy" id="1591085"/>
    <lineage>
        <taxon>Bacteria</taxon>
        <taxon>Pseudomonadati</taxon>
        <taxon>Bacteroidota</taxon>
        <taxon>Cytophagia</taxon>
        <taxon>Cytophagales</taxon>
        <taxon>Spirosomataceae</taxon>
        <taxon>Dyadobacter</taxon>
    </lineage>
</organism>
<dbReference type="InterPro" id="IPR013325">
    <property type="entry name" value="RNA_pol_sigma_r2"/>
</dbReference>
<dbReference type="Gene3D" id="1.10.1740.10">
    <property type="match status" value="1"/>
</dbReference>
<evidence type="ECO:0000313" key="8">
    <source>
        <dbReference type="Proteomes" id="UP000241964"/>
    </source>
</evidence>
<dbReference type="InterPro" id="IPR013324">
    <property type="entry name" value="RNA_pol_sigma_r3/r4-like"/>
</dbReference>
<dbReference type="SUPFAM" id="SSF88659">
    <property type="entry name" value="Sigma3 and sigma4 domains of RNA polymerase sigma factors"/>
    <property type="match status" value="1"/>
</dbReference>
<dbReference type="AlphaFoldDB" id="A0A2P8G820"/>
<keyword evidence="2" id="KW-0805">Transcription regulation</keyword>
<dbReference type="PANTHER" id="PTHR43133">
    <property type="entry name" value="RNA POLYMERASE ECF-TYPE SIGMA FACTO"/>
    <property type="match status" value="1"/>
</dbReference>
<reference evidence="7 8" key="1">
    <citation type="submission" date="2018-03" db="EMBL/GenBank/DDBJ databases">
        <title>Genomic Encyclopedia of Archaeal and Bacterial Type Strains, Phase II (KMG-II): from individual species to whole genera.</title>
        <authorList>
            <person name="Goeker M."/>
        </authorList>
    </citation>
    <scope>NUCLEOTIDE SEQUENCE [LARGE SCALE GENOMIC DNA]</scope>
    <source>
        <strain evidence="7 8">DSM 29057</strain>
    </source>
</reference>
<evidence type="ECO:0000256" key="3">
    <source>
        <dbReference type="ARBA" id="ARBA00023082"/>
    </source>
</evidence>
<evidence type="ECO:0000259" key="6">
    <source>
        <dbReference type="Pfam" id="PF08281"/>
    </source>
</evidence>
<proteinExistence type="inferred from homology"/>
<feature type="domain" description="RNA polymerase sigma factor 70 region 4 type 2" evidence="6">
    <location>
        <begin position="166"/>
        <end position="210"/>
    </location>
</feature>
<protein>
    <submittedName>
        <fullName evidence="7">RNA polymerase sigma factor (Sigma-70 family)</fullName>
    </submittedName>
</protein>
<evidence type="ECO:0000256" key="4">
    <source>
        <dbReference type="ARBA" id="ARBA00023163"/>
    </source>
</evidence>
<feature type="domain" description="RNA polymerase sigma-70 region 2" evidence="5">
    <location>
        <begin position="60"/>
        <end position="126"/>
    </location>
</feature>
<dbReference type="GO" id="GO:0003677">
    <property type="term" value="F:DNA binding"/>
    <property type="evidence" value="ECO:0007669"/>
    <property type="project" value="InterPro"/>
</dbReference>
<evidence type="ECO:0000259" key="5">
    <source>
        <dbReference type="Pfam" id="PF04542"/>
    </source>
</evidence>
<gene>
    <name evidence="7" type="ORF">CLV60_10466</name>
</gene>
<dbReference type="InterPro" id="IPR007627">
    <property type="entry name" value="RNA_pol_sigma70_r2"/>
</dbReference>
<dbReference type="Pfam" id="PF08281">
    <property type="entry name" value="Sigma70_r4_2"/>
    <property type="match status" value="1"/>
</dbReference>
<dbReference type="Proteomes" id="UP000241964">
    <property type="component" value="Unassembled WGS sequence"/>
</dbReference>
<keyword evidence="8" id="KW-1185">Reference proteome</keyword>
<dbReference type="CDD" id="cd06171">
    <property type="entry name" value="Sigma70_r4"/>
    <property type="match status" value="1"/>
</dbReference>
<name>A0A2P8G820_9BACT</name>
<dbReference type="SUPFAM" id="SSF88946">
    <property type="entry name" value="Sigma2 domain of RNA polymerase sigma factors"/>
    <property type="match status" value="1"/>
</dbReference>
<accession>A0A2P8G820</accession>
<evidence type="ECO:0000313" key="7">
    <source>
        <dbReference type="EMBL" id="PSL30124.1"/>
    </source>
</evidence>
<keyword evidence="4" id="KW-0804">Transcription</keyword>
<dbReference type="Gene3D" id="1.10.10.10">
    <property type="entry name" value="Winged helix-like DNA-binding domain superfamily/Winged helix DNA-binding domain"/>
    <property type="match status" value="1"/>
</dbReference>
<dbReference type="InterPro" id="IPR014284">
    <property type="entry name" value="RNA_pol_sigma-70_dom"/>
</dbReference>
<keyword evidence="3" id="KW-0731">Sigma factor</keyword>
<dbReference type="PANTHER" id="PTHR43133:SF46">
    <property type="entry name" value="RNA POLYMERASE SIGMA-70 FACTOR ECF SUBFAMILY"/>
    <property type="match status" value="1"/>
</dbReference>
<dbReference type="Pfam" id="PF04542">
    <property type="entry name" value="Sigma70_r2"/>
    <property type="match status" value="1"/>
</dbReference>
<dbReference type="InterPro" id="IPR036388">
    <property type="entry name" value="WH-like_DNA-bd_sf"/>
</dbReference>
<evidence type="ECO:0000256" key="1">
    <source>
        <dbReference type="ARBA" id="ARBA00010641"/>
    </source>
</evidence>
<comment type="caution">
    <text evidence="7">The sequence shown here is derived from an EMBL/GenBank/DDBJ whole genome shotgun (WGS) entry which is preliminary data.</text>
</comment>